<keyword evidence="9" id="KW-1185">Reference proteome</keyword>
<evidence type="ECO:0000256" key="4">
    <source>
        <dbReference type="ARBA" id="ARBA00022705"/>
    </source>
</evidence>
<sequence>MDIERQILRRLSSGGRKVLDVKTLSVPPSDSMFDPDPNGVYRYIELRIDSLRDGEEFTSPSARTNSAKRYIGMVTQIDQTNVLYLLNIQNSCPTVTKMDLTQVAGYTLFPGQIVKLQGKNRLGNEILVYEIDYLTQVEILPPPLHREAFKLSVLNLDKALGKLAPTAAQEEVPALAQLLARYGSSDVLVILGDLAPSEREYCKEWSKKKTLTVAVPSHTSANSTMVYPTHFTTTISSQPPATSKPYLFPVTNTFVEVSNPSILYINGISIGVSGLDTVFGVLSLEAGKGVEDRVHTSLTHAVFQKTFLPFIPKNTPIDYTLGEHLVHPHILDVLIIATSIKTPPLYIDATYVLPLSTETHTLAITPTDEQAVRSVAE</sequence>
<evidence type="ECO:0000256" key="3">
    <source>
        <dbReference type="ARBA" id="ARBA00018596"/>
    </source>
</evidence>
<keyword evidence="5" id="KW-0539">Nucleus</keyword>
<protein>
    <recommendedName>
        <fullName evidence="3">DNA polymerase alpha subunit B</fullName>
    </recommendedName>
</protein>
<evidence type="ECO:0000256" key="5">
    <source>
        <dbReference type="ARBA" id="ARBA00023242"/>
    </source>
</evidence>
<dbReference type="PANTHER" id="PTHR23061:SF12">
    <property type="entry name" value="DNA POLYMERASE ALPHA SUBUNIT B"/>
    <property type="match status" value="1"/>
</dbReference>
<proteinExistence type="inferred from homology"/>
<dbReference type="GO" id="GO:0006270">
    <property type="term" value="P:DNA replication initiation"/>
    <property type="evidence" value="ECO:0007669"/>
    <property type="project" value="TreeGrafter"/>
</dbReference>
<dbReference type="GO" id="GO:0003677">
    <property type="term" value="F:DNA binding"/>
    <property type="evidence" value="ECO:0007669"/>
    <property type="project" value="InterPro"/>
</dbReference>
<dbReference type="PANTHER" id="PTHR23061">
    <property type="entry name" value="DNA POLYMERASE 2 ALPHA 70 KDA SUBUNIT"/>
    <property type="match status" value="1"/>
</dbReference>
<evidence type="ECO:0000259" key="7">
    <source>
        <dbReference type="Pfam" id="PF22062"/>
    </source>
</evidence>
<dbReference type="InterPro" id="IPR054300">
    <property type="entry name" value="OB_DPOA2"/>
</dbReference>
<reference evidence="8 9" key="1">
    <citation type="submission" date="2016-02" db="EMBL/GenBank/DDBJ databases">
        <title>Discovery of a natural microsporidian pathogen with a broad tissue tropism in Caenorhabditis elegans.</title>
        <authorList>
            <person name="Luallen R.J."/>
            <person name="Reinke A.W."/>
            <person name="Tong L."/>
            <person name="Botts M.R."/>
            <person name="Felix M.-A."/>
            <person name="Troemel E.R."/>
        </authorList>
    </citation>
    <scope>NUCLEOTIDE SEQUENCE [LARGE SCALE GENOMIC DNA]</scope>
    <source>
        <strain evidence="8 9">JUm2807</strain>
    </source>
</reference>
<dbReference type="OrthoDB" id="336885at2759"/>
<evidence type="ECO:0000259" key="6">
    <source>
        <dbReference type="Pfam" id="PF04042"/>
    </source>
</evidence>
<evidence type="ECO:0000313" key="8">
    <source>
        <dbReference type="EMBL" id="OAG30763.1"/>
    </source>
</evidence>
<comment type="subcellular location">
    <subcellularLocation>
        <location evidence="1">Nucleus</location>
    </subcellularLocation>
</comment>
<comment type="caution">
    <text evidence="8">The sequence shown here is derived from an EMBL/GenBank/DDBJ whole genome shotgun (WGS) entry which is preliminary data.</text>
</comment>
<feature type="domain" description="DNA polymerase alpha/delta/epsilon subunit B" evidence="6">
    <location>
        <begin position="203"/>
        <end position="337"/>
    </location>
</feature>
<dbReference type="STRING" id="1805483.A0A177EFM7"/>
<evidence type="ECO:0000256" key="1">
    <source>
        <dbReference type="ARBA" id="ARBA00004123"/>
    </source>
</evidence>
<dbReference type="GO" id="GO:0005658">
    <property type="term" value="C:alpha DNA polymerase:primase complex"/>
    <property type="evidence" value="ECO:0007669"/>
    <property type="project" value="TreeGrafter"/>
</dbReference>
<gene>
    <name evidence="8" type="ORF">NEDG_02157</name>
</gene>
<dbReference type="EMBL" id="LTDL01000025">
    <property type="protein sequence ID" value="OAG30763.1"/>
    <property type="molecule type" value="Genomic_DNA"/>
</dbReference>
<organism evidence="8 9">
    <name type="scientific">Nematocida displodere</name>
    <dbReference type="NCBI Taxonomy" id="1805483"/>
    <lineage>
        <taxon>Eukaryota</taxon>
        <taxon>Fungi</taxon>
        <taxon>Fungi incertae sedis</taxon>
        <taxon>Microsporidia</taxon>
        <taxon>Nematocida</taxon>
    </lineage>
</organism>
<dbReference type="InterPro" id="IPR007185">
    <property type="entry name" value="DNA_pol_a/d/e_bsu"/>
</dbReference>
<accession>A0A177EFM7</accession>
<keyword evidence="4" id="KW-0235">DNA replication</keyword>
<dbReference type="Proteomes" id="UP000185944">
    <property type="component" value="Unassembled WGS sequence"/>
</dbReference>
<evidence type="ECO:0000256" key="2">
    <source>
        <dbReference type="ARBA" id="ARBA00007299"/>
    </source>
</evidence>
<dbReference type="RefSeq" id="XP_067544768.1">
    <property type="nucleotide sequence ID" value="XM_067689575.1"/>
</dbReference>
<feature type="domain" description="DNA polymerase alpha subunit B OB" evidence="7">
    <location>
        <begin position="94"/>
        <end position="131"/>
    </location>
</feature>
<dbReference type="GeneID" id="93648507"/>
<dbReference type="Pfam" id="PF22062">
    <property type="entry name" value="OB_DPOA2"/>
    <property type="match status" value="1"/>
</dbReference>
<dbReference type="InterPro" id="IPR016722">
    <property type="entry name" value="DNA_pol_alpha_bsu"/>
</dbReference>
<name>A0A177EFM7_9MICR</name>
<dbReference type="AlphaFoldDB" id="A0A177EFM7"/>
<dbReference type="Pfam" id="PF04042">
    <property type="entry name" value="DNA_pol_E_B"/>
    <property type="match status" value="1"/>
</dbReference>
<dbReference type="VEuPathDB" id="MicrosporidiaDB:NEDG_02157"/>
<comment type="similarity">
    <text evidence="2">Belongs to the DNA polymerase alpha subunit B family.</text>
</comment>
<evidence type="ECO:0000313" key="9">
    <source>
        <dbReference type="Proteomes" id="UP000185944"/>
    </source>
</evidence>